<organism evidence="3 4">
    <name type="scientific">Psychromonas marina</name>
    <dbReference type="NCBI Taxonomy" id="88364"/>
    <lineage>
        <taxon>Bacteria</taxon>
        <taxon>Pseudomonadati</taxon>
        <taxon>Pseudomonadota</taxon>
        <taxon>Gammaproteobacteria</taxon>
        <taxon>Alteromonadales</taxon>
        <taxon>Psychromonadaceae</taxon>
        <taxon>Psychromonas</taxon>
    </lineage>
</organism>
<name>A0ABQ6E0S0_9GAMM</name>
<protein>
    <submittedName>
        <fullName evidence="3">SAM-dependent methyltransferase</fullName>
    </submittedName>
</protein>
<dbReference type="EMBL" id="BSPQ01000009">
    <property type="protein sequence ID" value="GLS91024.1"/>
    <property type="molecule type" value="Genomic_DNA"/>
</dbReference>
<sequence>MSKSMWDKEYDTEQYMYGKQPNDFLEANYEQLPKGNILMLAEGEGRNAIFLAKLGYQVTAVDISEVGLSKACKLASENNVQIKTICTDLEHFDLGVQQWDGIVSIFCHLPAALRQSLYQRVELALKPKGVMLIEGYTPEQLNYESGGPPVAEMMISKSILVKELPHLQFSILQELQREVIEGVKHSGLAAVVQAVAYAK</sequence>
<gene>
    <name evidence="3" type="ORF">GCM10007916_20920</name>
</gene>
<dbReference type="Pfam" id="PF13649">
    <property type="entry name" value="Methyltransf_25"/>
    <property type="match status" value="1"/>
</dbReference>
<dbReference type="Proteomes" id="UP001157353">
    <property type="component" value="Unassembled WGS sequence"/>
</dbReference>
<dbReference type="Gene3D" id="3.40.50.150">
    <property type="entry name" value="Vaccinia Virus protein VP39"/>
    <property type="match status" value="1"/>
</dbReference>
<dbReference type="RefSeq" id="WP_284204146.1">
    <property type="nucleotide sequence ID" value="NZ_BSPQ01000009.1"/>
</dbReference>
<dbReference type="GO" id="GO:0008168">
    <property type="term" value="F:methyltransferase activity"/>
    <property type="evidence" value="ECO:0007669"/>
    <property type="project" value="UniProtKB-KW"/>
</dbReference>
<reference evidence="4" key="1">
    <citation type="journal article" date="2019" name="Int. J. Syst. Evol. Microbiol.">
        <title>The Global Catalogue of Microorganisms (GCM) 10K type strain sequencing project: providing services to taxonomists for standard genome sequencing and annotation.</title>
        <authorList>
            <consortium name="The Broad Institute Genomics Platform"/>
            <consortium name="The Broad Institute Genome Sequencing Center for Infectious Disease"/>
            <person name="Wu L."/>
            <person name="Ma J."/>
        </authorList>
    </citation>
    <scope>NUCLEOTIDE SEQUENCE [LARGE SCALE GENOMIC DNA]</scope>
    <source>
        <strain evidence="4">NBRC 103166</strain>
    </source>
</reference>
<accession>A0ABQ6E0S0</accession>
<dbReference type="GO" id="GO:0032259">
    <property type="term" value="P:methylation"/>
    <property type="evidence" value="ECO:0007669"/>
    <property type="project" value="UniProtKB-KW"/>
</dbReference>
<feature type="domain" description="Methyltransferase" evidence="2">
    <location>
        <begin position="37"/>
        <end position="129"/>
    </location>
</feature>
<evidence type="ECO:0000313" key="3">
    <source>
        <dbReference type="EMBL" id="GLS91024.1"/>
    </source>
</evidence>
<keyword evidence="1" id="KW-0808">Transferase</keyword>
<dbReference type="SUPFAM" id="SSF53335">
    <property type="entry name" value="S-adenosyl-L-methionine-dependent methyltransferases"/>
    <property type="match status" value="1"/>
</dbReference>
<proteinExistence type="predicted"/>
<evidence type="ECO:0000259" key="2">
    <source>
        <dbReference type="Pfam" id="PF13649"/>
    </source>
</evidence>
<comment type="caution">
    <text evidence="3">The sequence shown here is derived from an EMBL/GenBank/DDBJ whole genome shotgun (WGS) entry which is preliminary data.</text>
</comment>
<dbReference type="InterPro" id="IPR041698">
    <property type="entry name" value="Methyltransf_25"/>
</dbReference>
<keyword evidence="3" id="KW-0489">Methyltransferase</keyword>
<dbReference type="PANTHER" id="PTHR43861">
    <property type="entry name" value="TRANS-ACONITATE 2-METHYLTRANSFERASE-RELATED"/>
    <property type="match status" value="1"/>
</dbReference>
<keyword evidence="4" id="KW-1185">Reference proteome</keyword>
<dbReference type="PANTHER" id="PTHR43861:SF3">
    <property type="entry name" value="PUTATIVE (AFU_ORTHOLOGUE AFUA_2G14390)-RELATED"/>
    <property type="match status" value="1"/>
</dbReference>
<evidence type="ECO:0000313" key="4">
    <source>
        <dbReference type="Proteomes" id="UP001157353"/>
    </source>
</evidence>
<evidence type="ECO:0000256" key="1">
    <source>
        <dbReference type="ARBA" id="ARBA00022679"/>
    </source>
</evidence>
<dbReference type="InterPro" id="IPR029063">
    <property type="entry name" value="SAM-dependent_MTases_sf"/>
</dbReference>
<dbReference type="CDD" id="cd02440">
    <property type="entry name" value="AdoMet_MTases"/>
    <property type="match status" value="1"/>
</dbReference>